<dbReference type="Proteomes" id="UP000182567">
    <property type="component" value="Chromosome"/>
</dbReference>
<dbReference type="EMBL" id="CP017886">
    <property type="protein sequence ID" value="APC18981.1"/>
    <property type="molecule type" value="Genomic_DNA"/>
</dbReference>
<evidence type="ECO:0000313" key="1">
    <source>
        <dbReference type="EMBL" id="APC18981.1"/>
    </source>
</evidence>
<dbReference type="OrthoDB" id="7033777at2"/>
<evidence type="ECO:0000313" key="2">
    <source>
        <dbReference type="Proteomes" id="UP000182567"/>
    </source>
</evidence>
<organism evidence="1 2">
    <name type="scientific">Pseudomonas frederiksbergensis</name>
    <dbReference type="NCBI Taxonomy" id="104087"/>
    <lineage>
        <taxon>Bacteria</taxon>
        <taxon>Pseudomonadati</taxon>
        <taxon>Pseudomonadota</taxon>
        <taxon>Gammaproteobacteria</taxon>
        <taxon>Pseudomonadales</taxon>
        <taxon>Pseudomonadaceae</taxon>
        <taxon>Pseudomonas</taxon>
    </lineage>
</organism>
<dbReference type="GeneID" id="46911739"/>
<gene>
    <name evidence="1" type="ORF">BLL42_25970</name>
</gene>
<name>A0A1J0ES40_9PSED</name>
<sequence>MSHDTLTRAEDALSAANKNRVTEVGTAQVANVTTEDSALVSWTRAPMASVSIATVAASLDTTWISVWEFTNLITNKPNPSDPTTWDWSPAIAGAQTEAQSMAKVAYGGYGVSFTAGIYPVTRIIHYSGTPLQGMGARNTFLTALPFDPANGKPYGMLELAPGVVQGAHISGITFCGSPSYVYGTPAVNPNQWGFYCHAQYDAGNVEGGFWHSNLVDVCFWNFKKGIWSRGGYTQANSKRPHQWIDFSGVQIEVQDGGEPWLFTGQHGQISVRSGLGKSISASVVKRALYSVKVAVDPDPSTTAYEGINGESTSDVSGVGNATRAGHNITFSDGFSFQGSQKGLWVNGPARNITSDGCWYETLAQAVTMVGDGNISLSNNHFANAGIGTTAGGAAGTGYIVTLGAKGQIDWGQGNVVEGSYDHVVSDTSSGANECNGINWWGYLRNDATGPTILPTLPQKSPAMDASGKIDMGSHNFGTIAPNADRTVRLSHISSNVLPGQTLVLRATTGPVTIKNAAGSNILTGAGRDITIPAGGLATFLRIQPYVTGSEFLLQSVSIHSASAVPTDGFYYTQGHVIENMATGAGVPDRWKCTTSGLAGTTAVFKVAALLT</sequence>
<reference evidence="2" key="1">
    <citation type="submission" date="2016-10" db="EMBL/GenBank/DDBJ databases">
        <title>Pseudomonas frederiksbergensis ERGS4:02 complete genome.</title>
        <authorList>
            <person name="Kumar R."/>
            <person name="Acharya V."/>
            <person name="Singh D."/>
        </authorList>
    </citation>
    <scope>NUCLEOTIDE SEQUENCE [LARGE SCALE GENOMIC DNA]</scope>
    <source>
        <strain evidence="2">ERGS4:02</strain>
    </source>
</reference>
<proteinExistence type="predicted"/>
<accession>A0A1J0ES40</accession>
<protein>
    <submittedName>
        <fullName evidence="1">Uncharacterized protein</fullName>
    </submittedName>
</protein>
<dbReference type="RefSeq" id="WP_071555517.1">
    <property type="nucleotide sequence ID" value="NZ_CP017886.1"/>
</dbReference>
<dbReference type="AlphaFoldDB" id="A0A1J0ES40"/>